<dbReference type="InterPro" id="IPR032675">
    <property type="entry name" value="LRR_dom_sf"/>
</dbReference>
<evidence type="ECO:0000313" key="7">
    <source>
        <dbReference type="Ensembl" id="ENSCSEP00000029332.1"/>
    </source>
</evidence>
<evidence type="ECO:0000256" key="4">
    <source>
        <dbReference type="ARBA" id="ARBA00022840"/>
    </source>
</evidence>
<protein>
    <submittedName>
        <fullName evidence="7">Class II major histocompatibility complex transactivator</fullName>
    </submittedName>
</protein>
<dbReference type="AlphaFoldDB" id="A0A3P8WS57"/>
<feature type="domain" description="NACHT" evidence="6">
    <location>
        <begin position="67"/>
        <end position="212"/>
    </location>
</feature>
<dbReference type="Ensembl" id="ENSCSET00000029733.1">
    <property type="protein sequence ID" value="ENSCSEP00000029332.1"/>
    <property type="gene ID" value="ENSCSEG00000018788.1"/>
</dbReference>
<dbReference type="InParanoid" id="A0A3P8WS57"/>
<dbReference type="Pfam" id="PF13516">
    <property type="entry name" value="LRR_6"/>
    <property type="match status" value="4"/>
</dbReference>
<dbReference type="InterPro" id="IPR007111">
    <property type="entry name" value="NACHT_NTPase"/>
</dbReference>
<keyword evidence="4" id="KW-0067">ATP-binding</keyword>
<reference evidence="7" key="3">
    <citation type="submission" date="2025-09" db="UniProtKB">
        <authorList>
            <consortium name="Ensembl"/>
        </authorList>
    </citation>
    <scope>IDENTIFICATION</scope>
</reference>
<dbReference type="SUPFAM" id="SSF52540">
    <property type="entry name" value="P-loop containing nucleoside triphosphate hydrolases"/>
    <property type="match status" value="1"/>
</dbReference>
<feature type="compositionally biased region" description="Polar residues" evidence="5">
    <location>
        <begin position="316"/>
        <end position="337"/>
    </location>
</feature>
<dbReference type="OMA" id="KTMLIFD"/>
<evidence type="ECO:0000256" key="1">
    <source>
        <dbReference type="ARBA" id="ARBA00022614"/>
    </source>
</evidence>
<dbReference type="PANTHER" id="PTHR47189:SF1">
    <property type="entry name" value="MHC CLASS II TRANSACTIVATOR"/>
    <property type="match status" value="1"/>
</dbReference>
<evidence type="ECO:0000256" key="5">
    <source>
        <dbReference type="SAM" id="MobiDB-lite"/>
    </source>
</evidence>
<dbReference type="GeneTree" id="ENSGT00940000161578"/>
<dbReference type="STRING" id="244447.ENSCSEP00000029332"/>
<dbReference type="Gene3D" id="3.80.10.10">
    <property type="entry name" value="Ribonuclease Inhibitor"/>
    <property type="match status" value="1"/>
</dbReference>
<dbReference type="InterPro" id="IPR001611">
    <property type="entry name" value="Leu-rich_rpt"/>
</dbReference>
<feature type="compositionally biased region" description="Basic and acidic residues" evidence="5">
    <location>
        <begin position="427"/>
        <end position="452"/>
    </location>
</feature>
<feature type="region of interest" description="Disordered" evidence="5">
    <location>
        <begin position="427"/>
        <end position="460"/>
    </location>
</feature>
<dbReference type="GO" id="GO:0045348">
    <property type="term" value="P:positive regulation of MHC class II biosynthetic process"/>
    <property type="evidence" value="ECO:0007669"/>
    <property type="project" value="TreeGrafter"/>
</dbReference>
<dbReference type="Pfam" id="PF05729">
    <property type="entry name" value="NACHT"/>
    <property type="match status" value="1"/>
</dbReference>
<feature type="compositionally biased region" description="Basic and acidic residues" evidence="5">
    <location>
        <begin position="352"/>
        <end position="367"/>
    </location>
</feature>
<reference evidence="7" key="2">
    <citation type="submission" date="2025-08" db="UniProtKB">
        <authorList>
            <consortium name="Ensembl"/>
        </authorList>
    </citation>
    <scope>IDENTIFICATION</scope>
</reference>
<keyword evidence="3" id="KW-0547">Nucleotide-binding</keyword>
<keyword evidence="1" id="KW-0433">Leucine-rich repeat</keyword>
<sequence>MNRTCLCIEEGLSLTCHCVDVPVSQREMLCSGKNTNKELRIMGDTDRQKTLLERSQIFRDIHGHNKRYILLLGNAGMGKTTLIKKLFLDWSTDCIPQFDFVFVLDKKALFLTRPCYSLQTLLLNLSSFVPPCLDPDAVYAQILAASKRVLLIFDGFEELRDYEILIQTQDRDLMTSLQKDSKAGMFTVRQLYSAILQRALLPDCTLLLTSRPRGAASQLLRRVNSILEVCGFSTSDIETYLSRYFTDPVLRASALDCLKNSSYLHLLCWNPGLCRLVCMVLEHSKTLGAPPRTLTELCHQVLCLKLEKSKMETQVQTQTSLPSVKGNQSLSNIQTQIRPDARRRRQRARKNQTKEKNEMEQEERRSVGQEACGVEEKNFMDQLSSLAWETVKANSSILPTGHTLSAKFKDFALRTRLICSHPLRKEPVVPKAKEEEAGRDNPDKKAGDENQNKKGIRGRKAFENVNPSDDCVLFWANPFLQSYLAGVHLSLSRNVSERHFLQALPALSGPKGRRRHQIEEQGLTQRFAVSLLFHNRTLLQRLLSFTKTSFKNTVSKQTLVAKQLQGLLYGDLSPAQILEVCHCMHEASTTYGEGNRGSCSAQLVSHMVENLPAFLSFCGIPLRPPDVFTVKYILEKGGAQGRGFRLDLEDTGIQVSGLRSVVGLNNIKTYRACVADVIALWEQLEESGEEELLQQAVSRLELYPLKITQVCHVEHLAKLVDIHVHKRLSDSCTQSDSILAEGVPAIRELRKLEFELGPDRGPLGLPRLWELLPGLMNLQHLDLENNKIGDGGSEMLANTLITLPSLEILNLSQNCIGDRGVKNLAPALKSLPKLHSLSLYSNMISDEGAEKLASVLPLMASLTDLDVKYNKLTDVGAISLGASLRNCRNIKTLRMWNQCIPYGVFERLKQQDSRILWH</sequence>
<dbReference type="GO" id="GO:0045345">
    <property type="term" value="P:positive regulation of MHC class I biosynthetic process"/>
    <property type="evidence" value="ECO:0007669"/>
    <property type="project" value="TreeGrafter"/>
</dbReference>
<dbReference type="SUPFAM" id="SSF52047">
    <property type="entry name" value="RNI-like"/>
    <property type="match status" value="1"/>
</dbReference>
<evidence type="ECO:0000256" key="2">
    <source>
        <dbReference type="ARBA" id="ARBA00022737"/>
    </source>
</evidence>
<name>A0A3P8WS57_CYNSE</name>
<dbReference type="FunFam" id="3.40.50.300:FF:001028">
    <property type="entry name" value="Class II major histocompatibility complex transactivator"/>
    <property type="match status" value="1"/>
</dbReference>
<keyword evidence="2" id="KW-0677">Repeat</keyword>
<feature type="compositionally biased region" description="Basic residues" evidence="5">
    <location>
        <begin position="341"/>
        <end position="351"/>
    </location>
</feature>
<dbReference type="Proteomes" id="UP000265120">
    <property type="component" value="Chromosome 17"/>
</dbReference>
<keyword evidence="8" id="KW-1185">Reference proteome</keyword>
<evidence type="ECO:0000313" key="8">
    <source>
        <dbReference type="Proteomes" id="UP000265120"/>
    </source>
</evidence>
<dbReference type="Gene3D" id="3.40.50.300">
    <property type="entry name" value="P-loop containing nucleotide triphosphate hydrolases"/>
    <property type="match status" value="1"/>
</dbReference>
<dbReference type="GO" id="GO:0005524">
    <property type="term" value="F:ATP binding"/>
    <property type="evidence" value="ECO:0007669"/>
    <property type="project" value="UniProtKB-KW"/>
</dbReference>
<accession>A0A3P8WS57</accession>
<dbReference type="InterPro" id="IPR027417">
    <property type="entry name" value="P-loop_NTPase"/>
</dbReference>
<dbReference type="SMART" id="SM00368">
    <property type="entry name" value="LRR_RI"/>
    <property type="match status" value="4"/>
</dbReference>
<reference evidence="7 8" key="1">
    <citation type="journal article" date="2014" name="Nat. Genet.">
        <title>Whole-genome sequence of a flatfish provides insights into ZW sex chromosome evolution and adaptation to a benthic lifestyle.</title>
        <authorList>
            <person name="Chen S."/>
            <person name="Zhang G."/>
            <person name="Shao C."/>
            <person name="Huang Q."/>
            <person name="Liu G."/>
            <person name="Zhang P."/>
            <person name="Song W."/>
            <person name="An N."/>
            <person name="Chalopin D."/>
            <person name="Volff J.N."/>
            <person name="Hong Y."/>
            <person name="Li Q."/>
            <person name="Sha Z."/>
            <person name="Zhou H."/>
            <person name="Xie M."/>
            <person name="Yu Q."/>
            <person name="Liu Y."/>
            <person name="Xiang H."/>
            <person name="Wang N."/>
            <person name="Wu K."/>
            <person name="Yang C."/>
            <person name="Zhou Q."/>
            <person name="Liao X."/>
            <person name="Yang L."/>
            <person name="Hu Q."/>
            <person name="Zhang J."/>
            <person name="Meng L."/>
            <person name="Jin L."/>
            <person name="Tian Y."/>
            <person name="Lian J."/>
            <person name="Yang J."/>
            <person name="Miao G."/>
            <person name="Liu S."/>
            <person name="Liang Z."/>
            <person name="Yan F."/>
            <person name="Li Y."/>
            <person name="Sun B."/>
            <person name="Zhang H."/>
            <person name="Zhang J."/>
            <person name="Zhu Y."/>
            <person name="Du M."/>
            <person name="Zhao Y."/>
            <person name="Schartl M."/>
            <person name="Tang Q."/>
            <person name="Wang J."/>
        </authorList>
    </citation>
    <scope>NUCLEOTIDE SEQUENCE</scope>
</reference>
<dbReference type="GO" id="GO:0045944">
    <property type="term" value="P:positive regulation of transcription by RNA polymerase II"/>
    <property type="evidence" value="ECO:0007669"/>
    <property type="project" value="TreeGrafter"/>
</dbReference>
<feature type="region of interest" description="Disordered" evidence="5">
    <location>
        <begin position="316"/>
        <end position="369"/>
    </location>
</feature>
<proteinExistence type="predicted"/>
<evidence type="ECO:0000256" key="3">
    <source>
        <dbReference type="ARBA" id="ARBA00022741"/>
    </source>
</evidence>
<dbReference type="PROSITE" id="PS50837">
    <property type="entry name" value="NACHT"/>
    <property type="match status" value="1"/>
</dbReference>
<dbReference type="PANTHER" id="PTHR47189">
    <property type="entry name" value="MHC CLASS II TRANSACTIVATOR"/>
    <property type="match status" value="1"/>
</dbReference>
<organism evidence="7 8">
    <name type="scientific">Cynoglossus semilaevis</name>
    <name type="common">Tongue sole</name>
    <dbReference type="NCBI Taxonomy" id="244447"/>
    <lineage>
        <taxon>Eukaryota</taxon>
        <taxon>Metazoa</taxon>
        <taxon>Chordata</taxon>
        <taxon>Craniata</taxon>
        <taxon>Vertebrata</taxon>
        <taxon>Euteleostomi</taxon>
        <taxon>Actinopterygii</taxon>
        <taxon>Neopterygii</taxon>
        <taxon>Teleostei</taxon>
        <taxon>Neoteleostei</taxon>
        <taxon>Acanthomorphata</taxon>
        <taxon>Carangaria</taxon>
        <taxon>Pleuronectiformes</taxon>
        <taxon>Pleuronectoidei</taxon>
        <taxon>Cynoglossidae</taxon>
        <taxon>Cynoglossinae</taxon>
        <taxon>Cynoglossus</taxon>
    </lineage>
</organism>
<evidence type="ECO:0000259" key="6">
    <source>
        <dbReference type="PROSITE" id="PS50837"/>
    </source>
</evidence>